<comment type="caution">
    <text evidence="2">The sequence shown here is derived from an EMBL/GenBank/DDBJ whole genome shotgun (WGS) entry which is preliminary data.</text>
</comment>
<feature type="compositionally biased region" description="Polar residues" evidence="1">
    <location>
        <begin position="10"/>
        <end position="28"/>
    </location>
</feature>
<accession>A0A8H3U7E7</accession>
<feature type="region of interest" description="Disordered" evidence="1">
    <location>
        <begin position="1"/>
        <end position="70"/>
    </location>
</feature>
<feature type="compositionally biased region" description="Basic residues" evidence="1">
    <location>
        <begin position="30"/>
        <end position="39"/>
    </location>
</feature>
<proteinExistence type="predicted"/>
<keyword evidence="5" id="KW-1185">Reference proteome</keyword>
<feature type="compositionally biased region" description="Basic and acidic residues" evidence="1">
    <location>
        <begin position="51"/>
        <end position="62"/>
    </location>
</feature>
<evidence type="ECO:0000313" key="5">
    <source>
        <dbReference type="Proteomes" id="UP000490939"/>
    </source>
</evidence>
<dbReference type="Proteomes" id="UP000447873">
    <property type="component" value="Unassembled WGS sequence"/>
</dbReference>
<dbReference type="EMBL" id="WNWS01000692">
    <property type="protein sequence ID" value="KAE9964431.1"/>
    <property type="molecule type" value="Genomic_DNA"/>
</dbReference>
<evidence type="ECO:0000256" key="1">
    <source>
        <dbReference type="SAM" id="MobiDB-lite"/>
    </source>
</evidence>
<evidence type="ECO:0000313" key="2">
    <source>
        <dbReference type="EMBL" id="KAE9964431.1"/>
    </source>
</evidence>
<evidence type="ECO:0000313" key="3">
    <source>
        <dbReference type="EMBL" id="KAE9985134.1"/>
    </source>
</evidence>
<gene>
    <name evidence="3" type="ORF">EG327_004802</name>
    <name evidence="2" type="ORF">EG328_010476</name>
</gene>
<organism evidence="2 4">
    <name type="scientific">Venturia inaequalis</name>
    <name type="common">Apple scab fungus</name>
    <dbReference type="NCBI Taxonomy" id="5025"/>
    <lineage>
        <taxon>Eukaryota</taxon>
        <taxon>Fungi</taxon>
        <taxon>Dikarya</taxon>
        <taxon>Ascomycota</taxon>
        <taxon>Pezizomycotina</taxon>
        <taxon>Dothideomycetes</taxon>
        <taxon>Pleosporomycetidae</taxon>
        <taxon>Venturiales</taxon>
        <taxon>Venturiaceae</taxon>
        <taxon>Venturia</taxon>
    </lineage>
</organism>
<sequence>MSVRQRKNENFYTQRSKVNRSRASNYSKVASKKANRSKANRALQSLPTNYSRDRSNTYRDLRSASVPKRRERTRNYKYYNFSVVKAGQLNIQHSQPQTHPQVITQWHNPNTLEVFELPTLGTTRRELYDEAQRTAPRRRHQSCCWRCDRDHVKNAQRHQIEAKKIASGLNSKGEYWDFSGLDPQRLHDYLLNDFTEELRGGVGVDTRNSDDEGPLSRCPCDDCVWARNGYIPFLDEEGDPEVYEGASTRAIEAEAEKEEDWTGWFTHEALFDQGSQLADASMEKRGAIAKKEITELGWVDACDDDEEPEDMDLNVAGWLEVWDPDWLDWPAPAKSESEHSFEMI</sequence>
<dbReference type="EMBL" id="WNWR01000282">
    <property type="protein sequence ID" value="KAE9985134.1"/>
    <property type="molecule type" value="Genomic_DNA"/>
</dbReference>
<name>A0A8H3U7E7_VENIN</name>
<protein>
    <submittedName>
        <fullName evidence="2">Uncharacterized protein</fullName>
    </submittedName>
</protein>
<reference evidence="2 4" key="1">
    <citation type="submission" date="2018-12" db="EMBL/GenBank/DDBJ databases">
        <title>Venturia inaequalis Genome Resource.</title>
        <authorList>
            <person name="Lichtner F.J."/>
        </authorList>
    </citation>
    <scope>NUCLEOTIDE SEQUENCE [LARGE SCALE GENOMIC DNA]</scope>
    <source>
        <strain evidence="2 4">120213</strain>
        <strain evidence="3 5">DMI_063113</strain>
    </source>
</reference>
<dbReference type="Proteomes" id="UP000490939">
    <property type="component" value="Unassembled WGS sequence"/>
</dbReference>
<evidence type="ECO:0000313" key="4">
    <source>
        <dbReference type="Proteomes" id="UP000447873"/>
    </source>
</evidence>
<dbReference type="AlphaFoldDB" id="A0A8H3U7E7"/>